<accession>A0A1T5P2L8</accession>
<name>A0A1T5P2L8_9BACT</name>
<dbReference type="Proteomes" id="UP000190166">
    <property type="component" value="Unassembled WGS sequence"/>
</dbReference>
<evidence type="ECO:0000313" key="1">
    <source>
        <dbReference type="EMBL" id="SKD06793.1"/>
    </source>
</evidence>
<evidence type="ECO:0008006" key="3">
    <source>
        <dbReference type="Google" id="ProtNLM"/>
    </source>
</evidence>
<gene>
    <name evidence="1" type="ORF">SAMN05660461_3559</name>
</gene>
<dbReference type="EMBL" id="FUZZ01000002">
    <property type="protein sequence ID" value="SKD06793.1"/>
    <property type="molecule type" value="Genomic_DNA"/>
</dbReference>
<dbReference type="PROSITE" id="PS51257">
    <property type="entry name" value="PROKAR_LIPOPROTEIN"/>
    <property type="match status" value="1"/>
</dbReference>
<sequence length="155" mass="17309">MNLRILAAIGIIGWTVVSCAETKKPEPAAALSLTGTWKLAYSKMIENGDTTDTYPVKGQEMIKIFNGSHFAFFKHDVSKGSDSSTAVFGSGAGTYVLTGDKYEEHLQYCNARSWEDMHFTFTLSLQHDTLIQRGIEKIDSLNVNHEIIEAYIRVR</sequence>
<keyword evidence="2" id="KW-1185">Reference proteome</keyword>
<reference evidence="2" key="1">
    <citation type="submission" date="2017-02" db="EMBL/GenBank/DDBJ databases">
        <authorList>
            <person name="Varghese N."/>
            <person name="Submissions S."/>
        </authorList>
    </citation>
    <scope>NUCLEOTIDE SEQUENCE [LARGE SCALE GENOMIC DNA]</scope>
    <source>
        <strain evidence="2">DSM 18108</strain>
    </source>
</reference>
<dbReference type="STRING" id="393003.SAMN05660461_3559"/>
<dbReference type="AlphaFoldDB" id="A0A1T5P2L8"/>
<dbReference type="RefSeq" id="WP_079470822.1">
    <property type="nucleotide sequence ID" value="NZ_FUZZ01000002.1"/>
</dbReference>
<protein>
    <recommendedName>
        <fullName evidence="3">Lipocalin-like domain-containing protein</fullName>
    </recommendedName>
</protein>
<organism evidence="1 2">
    <name type="scientific">Chitinophaga ginsengisegetis</name>
    <dbReference type="NCBI Taxonomy" id="393003"/>
    <lineage>
        <taxon>Bacteria</taxon>
        <taxon>Pseudomonadati</taxon>
        <taxon>Bacteroidota</taxon>
        <taxon>Chitinophagia</taxon>
        <taxon>Chitinophagales</taxon>
        <taxon>Chitinophagaceae</taxon>
        <taxon>Chitinophaga</taxon>
    </lineage>
</organism>
<evidence type="ECO:0000313" key="2">
    <source>
        <dbReference type="Proteomes" id="UP000190166"/>
    </source>
</evidence>
<proteinExistence type="predicted"/>